<feature type="transmembrane region" description="Helical" evidence="9">
    <location>
        <begin position="540"/>
        <end position="559"/>
    </location>
</feature>
<keyword evidence="11" id="KW-1185">Reference proteome</keyword>
<evidence type="ECO:0000256" key="8">
    <source>
        <dbReference type="ARBA" id="ARBA00023136"/>
    </source>
</evidence>
<evidence type="ECO:0000256" key="9">
    <source>
        <dbReference type="SAM" id="Phobius"/>
    </source>
</evidence>
<dbReference type="EMBL" id="LSGP01000026">
    <property type="protein sequence ID" value="KYZ75021.1"/>
    <property type="molecule type" value="Genomic_DNA"/>
</dbReference>
<dbReference type="Proteomes" id="UP000076268">
    <property type="component" value="Unassembled WGS sequence"/>
</dbReference>
<dbReference type="Gene3D" id="3.30.2090.10">
    <property type="entry name" value="Multidrug efflux transporter AcrB TolC docking domain, DN and DC subdomains"/>
    <property type="match status" value="2"/>
</dbReference>
<dbReference type="InterPro" id="IPR027463">
    <property type="entry name" value="AcrB_DN_DC_subdom"/>
</dbReference>
<protein>
    <submittedName>
        <fullName evidence="10">RND transporter</fullName>
    </submittedName>
</protein>
<dbReference type="RefSeq" id="WP_066245597.1">
    <property type="nucleotide sequence ID" value="NZ_LSGP01000026.1"/>
</dbReference>
<keyword evidence="5" id="KW-0997">Cell inner membrane</keyword>
<proteinExistence type="inferred from homology"/>
<organism evidence="10 11">
    <name type="scientific">Anaerosporomusa subterranea</name>
    <dbReference type="NCBI Taxonomy" id="1794912"/>
    <lineage>
        <taxon>Bacteria</taxon>
        <taxon>Bacillati</taxon>
        <taxon>Bacillota</taxon>
        <taxon>Negativicutes</taxon>
        <taxon>Acetonemataceae</taxon>
        <taxon>Anaerosporomusa</taxon>
    </lineage>
</organism>
<feature type="transmembrane region" description="Helical" evidence="9">
    <location>
        <begin position="969"/>
        <end position="990"/>
    </location>
</feature>
<dbReference type="GO" id="GO:0015562">
    <property type="term" value="F:efflux transmembrane transporter activity"/>
    <property type="evidence" value="ECO:0007669"/>
    <property type="project" value="InterPro"/>
</dbReference>
<dbReference type="OrthoDB" id="8270at2"/>
<gene>
    <name evidence="10" type="ORF">AXX12_15705</name>
</gene>
<dbReference type="FunFam" id="3.30.70.1430:FF:000001">
    <property type="entry name" value="Efflux pump membrane transporter"/>
    <property type="match status" value="1"/>
</dbReference>
<reference evidence="10 11" key="1">
    <citation type="submission" date="2016-02" db="EMBL/GenBank/DDBJ databases">
        <title>Anaerosporomusa subterraneum gen. nov., sp. nov., a spore-forming obligate anaerobe isolated from saprolite.</title>
        <authorList>
            <person name="Choi J.K."/>
            <person name="Shah M."/>
            <person name="Yee N."/>
        </authorList>
    </citation>
    <scope>NUCLEOTIDE SEQUENCE [LARGE SCALE GENOMIC DNA]</scope>
    <source>
        <strain evidence="10 11">RU4</strain>
    </source>
</reference>
<dbReference type="InterPro" id="IPR004764">
    <property type="entry name" value="MdtF-like"/>
</dbReference>
<dbReference type="PANTHER" id="PTHR32063">
    <property type="match status" value="1"/>
</dbReference>
<comment type="caution">
    <text evidence="10">The sequence shown here is derived from an EMBL/GenBank/DDBJ whole genome shotgun (WGS) entry which is preliminary data.</text>
</comment>
<feature type="transmembrane region" description="Helical" evidence="9">
    <location>
        <begin position="899"/>
        <end position="919"/>
    </location>
</feature>
<accession>A0A154BM92</accession>
<dbReference type="SUPFAM" id="SSF82866">
    <property type="entry name" value="Multidrug efflux transporter AcrB transmembrane domain"/>
    <property type="match status" value="2"/>
</dbReference>
<keyword evidence="4" id="KW-1003">Cell membrane</keyword>
<feature type="transmembrane region" description="Helical" evidence="9">
    <location>
        <begin position="392"/>
        <end position="417"/>
    </location>
</feature>
<evidence type="ECO:0000256" key="6">
    <source>
        <dbReference type="ARBA" id="ARBA00022692"/>
    </source>
</evidence>
<dbReference type="Gene3D" id="3.30.70.1440">
    <property type="entry name" value="Multidrug efflux transporter AcrB pore domain"/>
    <property type="match status" value="1"/>
</dbReference>
<dbReference type="AlphaFoldDB" id="A0A154BM92"/>
<dbReference type="Gene3D" id="3.30.70.1430">
    <property type="entry name" value="Multidrug efflux transporter AcrB pore domain"/>
    <property type="match status" value="2"/>
</dbReference>
<evidence type="ECO:0000313" key="11">
    <source>
        <dbReference type="Proteomes" id="UP000076268"/>
    </source>
</evidence>
<dbReference type="SUPFAM" id="SSF82714">
    <property type="entry name" value="Multidrug efflux transporter AcrB TolC docking domain, DN and DC subdomains"/>
    <property type="match status" value="2"/>
</dbReference>
<name>A0A154BM92_ANASB</name>
<dbReference type="PANTHER" id="PTHR32063:SF76">
    <property type="entry name" value="EFFLUX PUMP MEMBRANE TRANSPORTER"/>
    <property type="match status" value="1"/>
</dbReference>
<feature type="transmembrane region" description="Helical" evidence="9">
    <location>
        <begin position="1002"/>
        <end position="1028"/>
    </location>
</feature>
<dbReference type="GO" id="GO:0042910">
    <property type="term" value="F:xenobiotic transmembrane transporter activity"/>
    <property type="evidence" value="ECO:0007669"/>
    <property type="project" value="TreeGrafter"/>
</dbReference>
<dbReference type="STRING" id="1794912.AXX12_15705"/>
<dbReference type="InterPro" id="IPR001036">
    <property type="entry name" value="Acrflvin-R"/>
</dbReference>
<dbReference type="Gene3D" id="1.20.1640.10">
    <property type="entry name" value="Multidrug efflux transporter AcrB transmembrane domain"/>
    <property type="match status" value="2"/>
</dbReference>
<evidence type="ECO:0000256" key="3">
    <source>
        <dbReference type="ARBA" id="ARBA00022448"/>
    </source>
</evidence>
<evidence type="ECO:0000313" key="10">
    <source>
        <dbReference type="EMBL" id="KYZ75021.1"/>
    </source>
</evidence>
<keyword evidence="8 9" id="KW-0472">Membrane</keyword>
<feature type="transmembrane region" description="Helical" evidence="9">
    <location>
        <begin position="470"/>
        <end position="497"/>
    </location>
</feature>
<evidence type="ECO:0000256" key="1">
    <source>
        <dbReference type="ARBA" id="ARBA00004429"/>
    </source>
</evidence>
<comment type="subcellular location">
    <subcellularLocation>
        <location evidence="1">Cell inner membrane</location>
        <topology evidence="1">Multi-pass membrane protein</topology>
    </subcellularLocation>
</comment>
<dbReference type="SUPFAM" id="SSF82693">
    <property type="entry name" value="Multidrug efflux transporter AcrB pore domain, PN1, PN2, PC1 and PC2 subdomains"/>
    <property type="match status" value="4"/>
</dbReference>
<dbReference type="NCBIfam" id="NF000282">
    <property type="entry name" value="RND_permease_1"/>
    <property type="match status" value="1"/>
</dbReference>
<feature type="transmembrane region" description="Helical" evidence="9">
    <location>
        <begin position="438"/>
        <end position="458"/>
    </location>
</feature>
<sequence>MARFFINRPVFAIVLSIIITLAGLISAVNLPIAQYPQITPPTISVRAAYPGANSEVIDQTVAQVIEQQVNGVDNMVSMSSTSSDSGSYSLNVKFELGTDPDMASVQVQNRIAQANSSLPQSVLNAGITTKKSAQDMAMVFTLTSKNGQYDSNFLKNYGSIYIVEDLKRVKGVGDVMEFGSDYSMRIWLRPDKMAQLGITASEVASAINKQNIQAPAGTIGQSPSPAEQEFQYSARVKGRLTEVSEFEEIIIRSQPDGSVVRIRDIATVNLGSKDYNVDAYNNGITSAGFAIQLSSDANALETIGNVKQVIAEAAKRFPPDMDYKVIVDNTKFVQASLTEVAKTFAEALLLVLVVVFLFLQSWRATLIPMLAVPVSLIGTFGAFVALDFSINTLTMFAMVLAIGLVVDDAIVVIEAVEQNMRAHGLSPLDATKRAMEEVSGPVVAIAFVLASVFIPVAFFGGTMGVLYKQFALTIAISMALSAIVALSLTPALCALMLKPHNPDAHSGWLGRFFDKFNIWFDQTVERYGFSLGKIVTRGRLCAASVVLVLVFCVVLANRVPSSFVPNEDQGYFLSLVSLPEAASLNRTNAAALKLEEQIRSQSGVENSMAIVGFDMLDGAMKPNSATIFTGLASWEERKAPELAVDKQIQSVFQKGAHLPEATVLALNPPALPGMGSVGGFTMMLEDRSGGSLEALDNVSKQFLAAARQRPEIGMAYSTFKANTPGFRFNVDRDKAEKLGIPVNDVFSTLQTFLGGLQVNDFNRFGRTFKVIMQAEPKYRNDIESTRNLFLKSSNGTMVPLNTLIIPEPLNAAATIKRFNAVRALQINGQPAPGYSSGQAIAALEEVAKQVLPTGYTYTWDGQSREEKVSGGRAPIVFGLALLFVFLCLAALYESWSIPFAVLLSVPTGILGAFLFQYVRGLENSVYMQIGLVMLIGLAAKNAILIVEFAKVRTDKGMHPVQAAIEASKLRLRPIIMTSLAFIIGCLPLMFASGAGAASRNAMGTAVVGGMTIATVLGLFLIPCLFVMVEMVKDKLSRKKSVSVPQNPA</sequence>
<dbReference type="GO" id="GO:0009636">
    <property type="term" value="P:response to toxic substance"/>
    <property type="evidence" value="ECO:0007669"/>
    <property type="project" value="UniProtKB-ARBA"/>
</dbReference>
<evidence type="ECO:0000256" key="7">
    <source>
        <dbReference type="ARBA" id="ARBA00022989"/>
    </source>
</evidence>
<feature type="transmembrane region" description="Helical" evidence="9">
    <location>
        <begin position="366"/>
        <end position="386"/>
    </location>
</feature>
<feature type="transmembrane region" description="Helical" evidence="9">
    <location>
        <begin position="873"/>
        <end position="892"/>
    </location>
</feature>
<evidence type="ECO:0000256" key="2">
    <source>
        <dbReference type="ARBA" id="ARBA00010942"/>
    </source>
</evidence>
<feature type="transmembrane region" description="Helical" evidence="9">
    <location>
        <begin position="340"/>
        <end position="359"/>
    </location>
</feature>
<dbReference type="NCBIfam" id="TIGR00915">
    <property type="entry name" value="2A0602"/>
    <property type="match status" value="1"/>
</dbReference>
<dbReference type="FunFam" id="1.20.1640.10:FF:000001">
    <property type="entry name" value="Efflux pump membrane transporter"/>
    <property type="match status" value="1"/>
</dbReference>
<dbReference type="Gene3D" id="3.30.70.1320">
    <property type="entry name" value="Multidrug efflux transporter AcrB pore domain like"/>
    <property type="match status" value="1"/>
</dbReference>
<comment type="similarity">
    <text evidence="2">Belongs to the resistance-nodulation-cell division (RND) (TC 2.A.6) family.</text>
</comment>
<feature type="transmembrane region" description="Helical" evidence="9">
    <location>
        <begin position="925"/>
        <end position="948"/>
    </location>
</feature>
<keyword evidence="3" id="KW-0813">Transport</keyword>
<evidence type="ECO:0000256" key="5">
    <source>
        <dbReference type="ARBA" id="ARBA00022519"/>
    </source>
</evidence>
<dbReference type="Pfam" id="PF00873">
    <property type="entry name" value="ACR_tran"/>
    <property type="match status" value="1"/>
</dbReference>
<evidence type="ECO:0000256" key="4">
    <source>
        <dbReference type="ARBA" id="ARBA00022475"/>
    </source>
</evidence>
<dbReference type="GO" id="GO:0005886">
    <property type="term" value="C:plasma membrane"/>
    <property type="evidence" value="ECO:0007669"/>
    <property type="project" value="UniProtKB-SubCell"/>
</dbReference>
<keyword evidence="6 9" id="KW-0812">Transmembrane</keyword>
<dbReference type="PRINTS" id="PR00702">
    <property type="entry name" value="ACRIFLAVINRP"/>
</dbReference>
<keyword evidence="7 9" id="KW-1133">Transmembrane helix</keyword>